<dbReference type="GO" id="GO:0031430">
    <property type="term" value="C:M band"/>
    <property type="evidence" value="ECO:0007669"/>
    <property type="project" value="TreeGrafter"/>
</dbReference>
<dbReference type="GO" id="GO:0045214">
    <property type="term" value="P:sarcomere organization"/>
    <property type="evidence" value="ECO:0007669"/>
    <property type="project" value="TreeGrafter"/>
</dbReference>
<evidence type="ECO:0000313" key="7">
    <source>
        <dbReference type="Ensembl" id="ENSSPAP00000001937.1"/>
    </source>
</evidence>
<evidence type="ECO:0000256" key="1">
    <source>
        <dbReference type="ARBA" id="ARBA00004496"/>
    </source>
</evidence>
<feature type="domain" description="Ig-like" evidence="6">
    <location>
        <begin position="419"/>
        <end position="508"/>
    </location>
</feature>
<dbReference type="InterPro" id="IPR013783">
    <property type="entry name" value="Ig-like_fold"/>
</dbReference>
<dbReference type="SMART" id="SM00408">
    <property type="entry name" value="IGc2"/>
    <property type="match status" value="2"/>
</dbReference>
<dbReference type="PANTHER" id="PTHR13817">
    <property type="entry name" value="TITIN"/>
    <property type="match status" value="1"/>
</dbReference>
<dbReference type="GeneTree" id="ENSGT00940000160123"/>
<dbReference type="FunFam" id="2.60.40.10:FF:001452">
    <property type="entry name" value="Uncharacterized protein, isoform F"/>
    <property type="match status" value="1"/>
</dbReference>
<dbReference type="InterPro" id="IPR003598">
    <property type="entry name" value="Ig_sub2"/>
</dbReference>
<dbReference type="InterPro" id="IPR050964">
    <property type="entry name" value="Striated_Muscle_Regulatory"/>
</dbReference>
<evidence type="ECO:0000256" key="3">
    <source>
        <dbReference type="ARBA" id="ARBA00022737"/>
    </source>
</evidence>
<dbReference type="Ensembl" id="ENSSPAT00000001969.1">
    <property type="protein sequence ID" value="ENSSPAP00000001937.1"/>
    <property type="gene ID" value="ENSSPAG00000001329.1"/>
</dbReference>
<dbReference type="InterPro" id="IPR013098">
    <property type="entry name" value="Ig_I-set"/>
</dbReference>
<dbReference type="FunFam" id="2.60.40.10:FF:001097">
    <property type="entry name" value="Immunoglobulin-like and fibronectin type III domain-containing protein 1"/>
    <property type="match status" value="1"/>
</dbReference>
<evidence type="ECO:0000256" key="5">
    <source>
        <dbReference type="SAM" id="Coils"/>
    </source>
</evidence>
<evidence type="ECO:0000256" key="4">
    <source>
        <dbReference type="ARBA" id="ARBA00023319"/>
    </source>
</evidence>
<comment type="subcellular location">
    <subcellularLocation>
        <location evidence="1">Cytoplasm</location>
    </subcellularLocation>
</comment>
<organism evidence="7">
    <name type="scientific">Stegastes partitus</name>
    <name type="common">bicolor damselfish</name>
    <dbReference type="NCBI Taxonomy" id="144197"/>
    <lineage>
        <taxon>Eukaryota</taxon>
        <taxon>Metazoa</taxon>
        <taxon>Chordata</taxon>
        <taxon>Craniata</taxon>
        <taxon>Vertebrata</taxon>
        <taxon>Euteleostomi</taxon>
        <taxon>Actinopterygii</taxon>
        <taxon>Neopterygii</taxon>
        <taxon>Teleostei</taxon>
        <taxon>Neoteleostei</taxon>
        <taxon>Acanthomorphata</taxon>
        <taxon>Ovalentaria</taxon>
        <taxon>Pomacentridae</taxon>
        <taxon>Stegastes</taxon>
    </lineage>
</organism>
<dbReference type="SMART" id="SM00409">
    <property type="entry name" value="IG"/>
    <property type="match status" value="4"/>
</dbReference>
<dbReference type="FunFam" id="2.60.40.10:FF:000425">
    <property type="entry name" value="Myosin light chain kinase"/>
    <property type="match status" value="1"/>
</dbReference>
<keyword evidence="4" id="KW-0393">Immunoglobulin domain</keyword>
<feature type="coiled-coil region" evidence="5">
    <location>
        <begin position="189"/>
        <end position="219"/>
    </location>
</feature>
<dbReference type="Pfam" id="PF18362">
    <property type="entry name" value="THB"/>
    <property type="match status" value="1"/>
</dbReference>
<reference evidence="7" key="1">
    <citation type="submission" date="2023-09" db="UniProtKB">
        <authorList>
            <consortium name="Ensembl"/>
        </authorList>
    </citation>
    <scope>IDENTIFICATION</scope>
</reference>
<evidence type="ECO:0000256" key="2">
    <source>
        <dbReference type="ARBA" id="ARBA00022490"/>
    </source>
</evidence>
<keyword evidence="3" id="KW-0677">Repeat</keyword>
<evidence type="ECO:0000259" key="6">
    <source>
        <dbReference type="PROSITE" id="PS50835"/>
    </source>
</evidence>
<dbReference type="InterPro" id="IPR003599">
    <property type="entry name" value="Ig_sub"/>
</dbReference>
<dbReference type="InterPro" id="IPR040849">
    <property type="entry name" value="MyBP-C_THB"/>
</dbReference>
<name>A0A3B4ZJX2_9TELE</name>
<dbReference type="InterPro" id="IPR007110">
    <property type="entry name" value="Ig-like_dom"/>
</dbReference>
<accession>A0A3B4ZJX2</accession>
<dbReference type="SUPFAM" id="SSF48726">
    <property type="entry name" value="Immunoglobulin"/>
    <property type="match status" value="3"/>
</dbReference>
<feature type="domain" description="Ig-like" evidence="6">
    <location>
        <begin position="299"/>
        <end position="386"/>
    </location>
</feature>
<dbReference type="AlphaFoldDB" id="A0A3B4ZJX2"/>
<dbReference type="PANTHER" id="PTHR13817:SF180">
    <property type="entry name" value="IMMUNOGLOBULIN-LIKE AND FIBRONECTIN TYPE III DOMAIN-CONTAINING 1, TANDEM DUPLICATE 3-RELATED"/>
    <property type="match status" value="1"/>
</dbReference>
<feature type="domain" description="Ig-like" evidence="6">
    <location>
        <begin position="43"/>
        <end position="133"/>
    </location>
</feature>
<proteinExistence type="predicted"/>
<dbReference type="Pfam" id="PF07679">
    <property type="entry name" value="I-set"/>
    <property type="match status" value="3"/>
</dbReference>
<sequence>MQKETTVCCPTRLGLLGIKKKSKVPGVTITQFVDPLPLGKSTPDFARKPMNVTTQEGKKAVFKAMVSGEPAPTVTWGRNKGEVDDPRTYKPRYDERAREHILEIHNVKADHADTYKCVAANEYGNAVSTATLTVLQANGQAPQDFRSMLKKTKEGEIDPKLWELLLCAPKKDYEKICLDFGVTDFRWMLKRLNQMKKEREEEQAKVVEKLDNVKQIEVKPNGRAEFGFDMKLLDPNSAIHLYKDGTIVPYGHDENSNPCLMKVGTKYVFSINNPQPEDAGFYQVDVEEANVLTTDFQVPDVEFASKIKDVKAVESEDAVFECVLSTPLNRITWSKEDSSLEHGDKYEITVSEDKLTHTLRVKDCGMADKGAYYAIAGIKSSSASLTVEVIARDPMSKPNIQRKFKVNMPETKPLDFEAPPSFIVPLKRRTAPQGYECHMSCAVRGNPAPRVTWYRNNISLNTNTNYHITNVCGVCSMLILRVGPRDDGEYKVVIENKRGTAESSMSLNVRGNNKHVVLCKEAGDTFSE</sequence>
<keyword evidence="2" id="KW-0963">Cytoplasm</keyword>
<dbReference type="PROSITE" id="PS50835">
    <property type="entry name" value="IG_LIKE"/>
    <property type="match status" value="3"/>
</dbReference>
<dbReference type="InterPro" id="IPR036179">
    <property type="entry name" value="Ig-like_dom_sf"/>
</dbReference>
<keyword evidence="5" id="KW-0175">Coiled coil</keyword>
<protein>
    <submittedName>
        <fullName evidence="7">Immunoglobulin-like and fibronectin type III domain-containing protein 1</fullName>
    </submittedName>
</protein>
<dbReference type="Gene3D" id="2.60.40.10">
    <property type="entry name" value="Immunoglobulins"/>
    <property type="match status" value="4"/>
</dbReference>